<keyword evidence="3 6" id="KW-0812">Transmembrane</keyword>
<feature type="transmembrane region" description="Helical" evidence="6">
    <location>
        <begin position="154"/>
        <end position="175"/>
    </location>
</feature>
<name>A0A0V1PRX4_9ASCO</name>
<reference evidence="8 9" key="1">
    <citation type="submission" date="2015-11" db="EMBL/GenBank/DDBJ databases">
        <title>The genome of Debaryomyces fabryi.</title>
        <authorList>
            <person name="Tafer H."/>
            <person name="Lopandic K."/>
        </authorList>
    </citation>
    <scope>NUCLEOTIDE SEQUENCE [LARGE SCALE GENOMIC DNA]</scope>
    <source>
        <strain evidence="8 9">CBS 789</strain>
    </source>
</reference>
<dbReference type="SUPFAM" id="SSF103473">
    <property type="entry name" value="MFS general substrate transporter"/>
    <property type="match status" value="1"/>
</dbReference>
<dbReference type="Pfam" id="PF07690">
    <property type="entry name" value="MFS_1"/>
    <property type="match status" value="1"/>
</dbReference>
<keyword evidence="4 6" id="KW-1133">Transmembrane helix</keyword>
<dbReference type="PROSITE" id="PS50850">
    <property type="entry name" value="MFS"/>
    <property type="match status" value="1"/>
</dbReference>
<accession>A0A0V1PRX4</accession>
<protein>
    <recommendedName>
        <fullName evidence="7">Major facilitator superfamily (MFS) profile domain-containing protein</fullName>
    </recommendedName>
</protein>
<evidence type="ECO:0000256" key="2">
    <source>
        <dbReference type="ARBA" id="ARBA00022448"/>
    </source>
</evidence>
<dbReference type="OrthoDB" id="1935484at2759"/>
<comment type="caution">
    <text evidence="8">The sequence shown here is derived from an EMBL/GenBank/DDBJ whole genome shotgun (WGS) entry which is preliminary data.</text>
</comment>
<dbReference type="AlphaFoldDB" id="A0A0V1PRX4"/>
<gene>
    <name evidence="8" type="ORF">AC631_05294</name>
</gene>
<dbReference type="InterPro" id="IPR011701">
    <property type="entry name" value="MFS"/>
</dbReference>
<organism evidence="8 9">
    <name type="scientific">Debaryomyces fabryi</name>
    <dbReference type="NCBI Taxonomy" id="58627"/>
    <lineage>
        <taxon>Eukaryota</taxon>
        <taxon>Fungi</taxon>
        <taxon>Dikarya</taxon>
        <taxon>Ascomycota</taxon>
        <taxon>Saccharomycotina</taxon>
        <taxon>Pichiomycetes</taxon>
        <taxon>Debaryomycetaceae</taxon>
        <taxon>Debaryomyces</taxon>
    </lineage>
</organism>
<feature type="transmembrane region" description="Helical" evidence="6">
    <location>
        <begin position="181"/>
        <end position="199"/>
    </location>
</feature>
<dbReference type="GeneID" id="26842303"/>
<feature type="transmembrane region" description="Helical" evidence="6">
    <location>
        <begin position="48"/>
        <end position="70"/>
    </location>
</feature>
<comment type="subcellular location">
    <subcellularLocation>
        <location evidence="1">Membrane</location>
        <topology evidence="1">Multi-pass membrane protein</topology>
    </subcellularLocation>
</comment>
<evidence type="ECO:0000256" key="1">
    <source>
        <dbReference type="ARBA" id="ARBA00004141"/>
    </source>
</evidence>
<evidence type="ECO:0000256" key="6">
    <source>
        <dbReference type="SAM" id="Phobius"/>
    </source>
</evidence>
<feature type="domain" description="Major facilitator superfamily (MFS) profile" evidence="7">
    <location>
        <begin position="57"/>
        <end position="209"/>
    </location>
</feature>
<evidence type="ECO:0000256" key="4">
    <source>
        <dbReference type="ARBA" id="ARBA00022989"/>
    </source>
</evidence>
<dbReference type="EMBL" id="LMYN01000189">
    <property type="protein sequence ID" value="KRZ98954.1"/>
    <property type="molecule type" value="Genomic_DNA"/>
</dbReference>
<evidence type="ECO:0000256" key="5">
    <source>
        <dbReference type="ARBA" id="ARBA00023136"/>
    </source>
</evidence>
<keyword evidence="5 6" id="KW-0472">Membrane</keyword>
<evidence type="ECO:0000259" key="7">
    <source>
        <dbReference type="PROSITE" id="PS50850"/>
    </source>
</evidence>
<dbReference type="GO" id="GO:0022857">
    <property type="term" value="F:transmembrane transporter activity"/>
    <property type="evidence" value="ECO:0007669"/>
    <property type="project" value="InterPro"/>
</dbReference>
<dbReference type="Gene3D" id="1.20.1250.20">
    <property type="entry name" value="MFS general substrate transporter like domains"/>
    <property type="match status" value="1"/>
</dbReference>
<dbReference type="PANTHER" id="PTHR43791:SF32">
    <property type="entry name" value="MAJOR FACILITATOR SUPERFAMILY (MFS) PROFILE DOMAIN-CONTAINING PROTEIN"/>
    <property type="match status" value="1"/>
</dbReference>
<evidence type="ECO:0000313" key="9">
    <source>
        <dbReference type="Proteomes" id="UP000054251"/>
    </source>
</evidence>
<keyword evidence="9" id="KW-1185">Reference proteome</keyword>
<proteinExistence type="predicted"/>
<dbReference type="InterPro" id="IPR020846">
    <property type="entry name" value="MFS_dom"/>
</dbReference>
<dbReference type="RefSeq" id="XP_015465057.1">
    <property type="nucleotide sequence ID" value="XM_015614123.1"/>
</dbReference>
<sequence>MNTHTGKQSEISKSTIVSYENDVQENDAYEKESTDSNKGDWTSKEEKYVVLKVDFVVLLLLTLGLTVFQFDRMNLASALTGGFKEDVHVTQSEINTGNELMFLGIFLLEIPSNMLLMKFGPRKWLPFQILVFGFVAIMQIFLKNRSGFYASRFMLGIAESGYIPGACYIISNWYVLLEFSSLYFIKYILVHAIICNLMTEIVQTYTNYK</sequence>
<feature type="transmembrane region" description="Helical" evidence="6">
    <location>
        <begin position="124"/>
        <end position="142"/>
    </location>
</feature>
<dbReference type="InterPro" id="IPR036259">
    <property type="entry name" value="MFS_trans_sf"/>
</dbReference>
<keyword evidence="2" id="KW-0813">Transport</keyword>
<dbReference type="PANTHER" id="PTHR43791">
    <property type="entry name" value="PERMEASE-RELATED"/>
    <property type="match status" value="1"/>
</dbReference>
<evidence type="ECO:0000256" key="3">
    <source>
        <dbReference type="ARBA" id="ARBA00022692"/>
    </source>
</evidence>
<evidence type="ECO:0000313" key="8">
    <source>
        <dbReference type="EMBL" id="KRZ98954.1"/>
    </source>
</evidence>
<dbReference type="Proteomes" id="UP000054251">
    <property type="component" value="Unassembled WGS sequence"/>
</dbReference>
<dbReference type="GO" id="GO:0016020">
    <property type="term" value="C:membrane"/>
    <property type="evidence" value="ECO:0007669"/>
    <property type="project" value="UniProtKB-SubCell"/>
</dbReference>